<feature type="region of interest" description="Disordered" evidence="1">
    <location>
        <begin position="104"/>
        <end position="135"/>
    </location>
</feature>
<sequence length="194" mass="21790">MGEGSDGAVSLATLIAAQRVEHGIPHAVSCRALGVSQAWFYKWRRGDSSLRRRRRAALAAVIAYLFRQHHGTYGSPRITADLRTMGWRVSENTVARVMAEQGLVARRKRKRRSTTRPDRSARKAPDALRRDFRPPARPDARWVGDLTEIPAVRVISCGPLSALWTGIPGRESRLWLGGVNVGHRRLRRGRWRAG</sequence>
<dbReference type="EMBL" id="QHKI01000132">
    <property type="protein sequence ID" value="RSM59620.1"/>
    <property type="molecule type" value="Genomic_DNA"/>
</dbReference>
<evidence type="ECO:0000313" key="4">
    <source>
        <dbReference type="Proteomes" id="UP000287547"/>
    </source>
</evidence>
<gene>
    <name evidence="3" type="ORF">DMH04_55600</name>
</gene>
<dbReference type="InterPro" id="IPR025948">
    <property type="entry name" value="HTH-like_dom"/>
</dbReference>
<dbReference type="Pfam" id="PF13276">
    <property type="entry name" value="HTH_21"/>
    <property type="match status" value="1"/>
</dbReference>
<dbReference type="PANTHER" id="PTHR46889:SF4">
    <property type="entry name" value="TRANSPOSASE INSO FOR INSERTION SEQUENCE ELEMENT IS911B-RELATED"/>
    <property type="match status" value="1"/>
</dbReference>
<dbReference type="Proteomes" id="UP000287547">
    <property type="component" value="Unassembled WGS sequence"/>
</dbReference>
<feature type="compositionally biased region" description="Basic residues" evidence="1">
    <location>
        <begin position="105"/>
        <end position="114"/>
    </location>
</feature>
<feature type="domain" description="HTH-like" evidence="2">
    <location>
        <begin position="55"/>
        <end position="111"/>
    </location>
</feature>
<dbReference type="InterPro" id="IPR050900">
    <property type="entry name" value="Transposase_IS3/IS150/IS904"/>
</dbReference>
<dbReference type="OrthoDB" id="3254719at2"/>
<proteinExistence type="predicted"/>
<dbReference type="AlphaFoldDB" id="A0A428XWG5"/>
<evidence type="ECO:0000313" key="3">
    <source>
        <dbReference type="EMBL" id="RSM59620.1"/>
    </source>
</evidence>
<comment type="caution">
    <text evidence="3">The sequence shown here is derived from an EMBL/GenBank/DDBJ whole genome shotgun (WGS) entry which is preliminary data.</text>
</comment>
<evidence type="ECO:0000259" key="2">
    <source>
        <dbReference type="Pfam" id="PF13276"/>
    </source>
</evidence>
<accession>A0A428XWG5</accession>
<protein>
    <recommendedName>
        <fullName evidence="2">HTH-like domain-containing protein</fullName>
    </recommendedName>
</protein>
<feature type="compositionally biased region" description="Basic and acidic residues" evidence="1">
    <location>
        <begin position="115"/>
        <end position="135"/>
    </location>
</feature>
<dbReference type="PANTHER" id="PTHR46889">
    <property type="entry name" value="TRANSPOSASE INSF FOR INSERTION SEQUENCE IS3B-RELATED"/>
    <property type="match status" value="1"/>
</dbReference>
<name>A0A428XWG5_KIBAR</name>
<organism evidence="3 4">
    <name type="scientific">Kibdelosporangium aridum</name>
    <dbReference type="NCBI Taxonomy" id="2030"/>
    <lineage>
        <taxon>Bacteria</taxon>
        <taxon>Bacillati</taxon>
        <taxon>Actinomycetota</taxon>
        <taxon>Actinomycetes</taxon>
        <taxon>Pseudonocardiales</taxon>
        <taxon>Pseudonocardiaceae</taxon>
        <taxon>Kibdelosporangium</taxon>
    </lineage>
</organism>
<reference evidence="3 4" key="1">
    <citation type="submission" date="2018-05" db="EMBL/GenBank/DDBJ databases">
        <title>Evolution of GPA BGCs.</title>
        <authorList>
            <person name="Waglechner N."/>
            <person name="Wright G.D."/>
        </authorList>
    </citation>
    <scope>NUCLEOTIDE SEQUENCE [LARGE SCALE GENOMIC DNA]</scope>
    <source>
        <strain evidence="3 4">A82846</strain>
    </source>
</reference>
<evidence type="ECO:0000256" key="1">
    <source>
        <dbReference type="SAM" id="MobiDB-lite"/>
    </source>
</evidence>